<name>A0A395IW40_9HELO</name>
<evidence type="ECO:0000313" key="2">
    <source>
        <dbReference type="Proteomes" id="UP000249056"/>
    </source>
</evidence>
<accession>A0A395IW40</accession>
<sequence length="75" mass="8653">MMSECCPCLLNIEPEISRSSHLFISSQLNSTQLNHPLQNSPHIPEIQSIKHIFSLAHRTLLKRQLTNTSHRSPYF</sequence>
<proteinExistence type="predicted"/>
<evidence type="ECO:0000313" key="1">
    <source>
        <dbReference type="EMBL" id="RAL62559.1"/>
    </source>
</evidence>
<dbReference type="EMBL" id="QKRW01000023">
    <property type="protein sequence ID" value="RAL62559.1"/>
    <property type="molecule type" value="Genomic_DNA"/>
</dbReference>
<reference evidence="1 2" key="1">
    <citation type="submission" date="2018-06" db="EMBL/GenBank/DDBJ databases">
        <title>Genome Sequence of the Brown Rot Fungal Pathogen Monilinia fructigena.</title>
        <authorList>
            <person name="Landi L."/>
            <person name="De Miccolis Angelini R.M."/>
            <person name="Pollastro S."/>
            <person name="Abate D."/>
            <person name="Faretra F."/>
            <person name="Romanazzi G."/>
        </authorList>
    </citation>
    <scope>NUCLEOTIDE SEQUENCE [LARGE SCALE GENOMIC DNA]</scope>
    <source>
        <strain evidence="1 2">Mfrg269</strain>
    </source>
</reference>
<dbReference type="AlphaFoldDB" id="A0A395IW40"/>
<dbReference type="Proteomes" id="UP000249056">
    <property type="component" value="Unassembled WGS sequence"/>
</dbReference>
<keyword evidence="2" id="KW-1185">Reference proteome</keyword>
<organism evidence="1 2">
    <name type="scientific">Monilinia fructigena</name>
    <dbReference type="NCBI Taxonomy" id="38457"/>
    <lineage>
        <taxon>Eukaryota</taxon>
        <taxon>Fungi</taxon>
        <taxon>Dikarya</taxon>
        <taxon>Ascomycota</taxon>
        <taxon>Pezizomycotina</taxon>
        <taxon>Leotiomycetes</taxon>
        <taxon>Helotiales</taxon>
        <taxon>Sclerotiniaceae</taxon>
        <taxon>Monilinia</taxon>
    </lineage>
</organism>
<comment type="caution">
    <text evidence="1">The sequence shown here is derived from an EMBL/GenBank/DDBJ whole genome shotgun (WGS) entry which is preliminary data.</text>
</comment>
<protein>
    <submittedName>
        <fullName evidence="1">Uncharacterized protein</fullName>
    </submittedName>
</protein>
<gene>
    <name evidence="1" type="ORF">DID88_004409</name>
</gene>